<feature type="compositionally biased region" description="Low complexity" evidence="1">
    <location>
        <begin position="35"/>
        <end position="67"/>
    </location>
</feature>
<sequence length="168" mass="17207">MKMRHVRAVAIAGIVLITLTGARRSHGGSCDDDNSGSGSSGSHYNGSNDDYGTSGSTTGGSRTTPRSHQAKSDVKVKDCHDDHSTDQASGTVVIRNATGTDYTYDVQVGFRSSDGEATADGSVSGYLVAAHETAQVPVGGGFGYRGEDGSSDIPTDCAVVSATRTEAN</sequence>
<dbReference type="Proteomes" id="UP000466345">
    <property type="component" value="Unassembled WGS sequence"/>
</dbReference>
<dbReference type="EMBL" id="WEGJ01000039">
    <property type="protein sequence ID" value="MQY15821.1"/>
    <property type="molecule type" value="Genomic_DNA"/>
</dbReference>
<name>A0A7K0CQZ1_9ACTN</name>
<evidence type="ECO:0000256" key="1">
    <source>
        <dbReference type="SAM" id="MobiDB-lite"/>
    </source>
</evidence>
<comment type="caution">
    <text evidence="2">The sequence shown here is derived from an EMBL/GenBank/DDBJ whole genome shotgun (WGS) entry which is preliminary data.</text>
</comment>
<dbReference type="RefSeq" id="WP_153456620.1">
    <property type="nucleotide sequence ID" value="NZ_WEGJ01000039.1"/>
</dbReference>
<feature type="region of interest" description="Disordered" evidence="1">
    <location>
        <begin position="23"/>
        <end position="90"/>
    </location>
</feature>
<accession>A0A7K0CQZ1</accession>
<feature type="compositionally biased region" description="Basic and acidic residues" evidence="1">
    <location>
        <begin position="70"/>
        <end position="85"/>
    </location>
</feature>
<gene>
    <name evidence="2" type="ORF">SRB5_60120</name>
</gene>
<organism evidence="2 3">
    <name type="scientific">Streptomyces smaragdinus</name>
    <dbReference type="NCBI Taxonomy" id="2585196"/>
    <lineage>
        <taxon>Bacteria</taxon>
        <taxon>Bacillati</taxon>
        <taxon>Actinomycetota</taxon>
        <taxon>Actinomycetes</taxon>
        <taxon>Kitasatosporales</taxon>
        <taxon>Streptomycetaceae</taxon>
        <taxon>Streptomyces</taxon>
    </lineage>
</organism>
<dbReference type="OrthoDB" id="4337465at2"/>
<keyword evidence="3" id="KW-1185">Reference proteome</keyword>
<dbReference type="AlphaFoldDB" id="A0A7K0CQZ1"/>
<protein>
    <submittedName>
        <fullName evidence="2">Uncharacterized protein</fullName>
    </submittedName>
</protein>
<evidence type="ECO:0000313" key="3">
    <source>
        <dbReference type="Proteomes" id="UP000466345"/>
    </source>
</evidence>
<reference evidence="2 3" key="1">
    <citation type="submission" date="2019-10" db="EMBL/GenBank/DDBJ databases">
        <title>Streptomyces smaragdinus sp. nov. and Streptomyces fabii sp. nov., isolated from the gut of fungus growing-termite Macrotermes natalensis.</title>
        <authorList>
            <person name="Schwitalla J."/>
            <person name="Benndorf R."/>
            <person name="Martin K."/>
            <person name="De Beer W."/>
            <person name="Kaster A.-K."/>
            <person name="Vollmers J."/>
            <person name="Poulsen M."/>
            <person name="Beemelmanns C."/>
        </authorList>
    </citation>
    <scope>NUCLEOTIDE SEQUENCE [LARGE SCALE GENOMIC DNA]</scope>
    <source>
        <strain evidence="2 3">RB5</strain>
    </source>
</reference>
<proteinExistence type="predicted"/>
<evidence type="ECO:0000313" key="2">
    <source>
        <dbReference type="EMBL" id="MQY15821.1"/>
    </source>
</evidence>